<comment type="similarity">
    <text evidence="2">Belongs to the Nudix hydrolase family.</text>
</comment>
<dbReference type="SUPFAM" id="SSF55811">
    <property type="entry name" value="Nudix"/>
    <property type="match status" value="1"/>
</dbReference>
<dbReference type="CDD" id="cd02883">
    <property type="entry name" value="NUDIX_Hydrolase"/>
    <property type="match status" value="1"/>
</dbReference>
<evidence type="ECO:0000256" key="7">
    <source>
        <dbReference type="ARBA" id="ARBA00022801"/>
    </source>
</evidence>
<dbReference type="InterPro" id="IPR015797">
    <property type="entry name" value="NUDIX_hydrolase-like_dom_sf"/>
</dbReference>
<sequence>MYEKYLIVYCLGAFILDDNGRMLIVRKSEREAIDPGLWVVPGGKVKKDEGVIAALKREVNEETGLLVVRYEWIGEDVFKVEDKFFHAAHFLCKVKSDKRIKLEKSLTEYRWIIKKEMRHYQFPVNIKKEILNVFNHV</sequence>
<feature type="domain" description="Nudix hydrolase" evidence="12">
    <location>
        <begin position="6"/>
        <end position="135"/>
    </location>
</feature>
<dbReference type="GO" id="GO:0006281">
    <property type="term" value="P:DNA repair"/>
    <property type="evidence" value="ECO:0007669"/>
    <property type="project" value="UniProtKB-KW"/>
</dbReference>
<reference evidence="13 14" key="1">
    <citation type="journal article" date="2016" name="Nat. Commun.">
        <title>Thousands of microbial genomes shed light on interconnected biogeochemical processes in an aquifer system.</title>
        <authorList>
            <person name="Anantharaman K."/>
            <person name="Brown C.T."/>
            <person name="Hug L.A."/>
            <person name="Sharon I."/>
            <person name="Castelle C.J."/>
            <person name="Probst A.J."/>
            <person name="Thomas B.C."/>
            <person name="Singh A."/>
            <person name="Wilkins M.J."/>
            <person name="Karaoz U."/>
            <person name="Brodie E.L."/>
            <person name="Williams K.H."/>
            <person name="Hubbard S.S."/>
            <person name="Banfield J.F."/>
        </authorList>
    </citation>
    <scope>NUCLEOTIDE SEQUENCE [LARGE SCALE GENOMIC DNA]</scope>
</reference>
<dbReference type="EMBL" id="MFZI01000081">
    <property type="protein sequence ID" value="OGK17699.1"/>
    <property type="molecule type" value="Genomic_DNA"/>
</dbReference>
<keyword evidence="8" id="KW-0460">Magnesium</keyword>
<dbReference type="GO" id="GO:0044716">
    <property type="term" value="F:8-oxo-GDP phosphatase activity"/>
    <property type="evidence" value="ECO:0007669"/>
    <property type="project" value="TreeGrafter"/>
</dbReference>
<dbReference type="InterPro" id="IPR020084">
    <property type="entry name" value="NUDIX_hydrolase_CS"/>
</dbReference>
<keyword evidence="6" id="KW-0227">DNA damage</keyword>
<keyword evidence="7" id="KW-0378">Hydrolase</keyword>
<evidence type="ECO:0000313" key="14">
    <source>
        <dbReference type="Proteomes" id="UP000177026"/>
    </source>
</evidence>
<evidence type="ECO:0000256" key="10">
    <source>
        <dbReference type="ARBA" id="ARBA00035861"/>
    </source>
</evidence>
<dbReference type="PROSITE" id="PS00893">
    <property type="entry name" value="NUDIX_BOX"/>
    <property type="match status" value="1"/>
</dbReference>
<keyword evidence="4" id="KW-0235">DNA replication</keyword>
<comment type="caution">
    <text evidence="13">The sequence shown here is derived from an EMBL/GenBank/DDBJ whole genome shotgun (WGS) entry which is preliminary data.</text>
</comment>
<dbReference type="Proteomes" id="UP000177026">
    <property type="component" value="Unassembled WGS sequence"/>
</dbReference>
<keyword evidence="3" id="KW-0515">Mutator protein</keyword>
<comment type="cofactor">
    <cofactor evidence="1">
        <name>Mg(2+)</name>
        <dbReference type="ChEBI" id="CHEBI:18420"/>
    </cofactor>
</comment>
<gene>
    <name evidence="13" type="ORF">A2866_05960</name>
</gene>
<dbReference type="Gene3D" id="3.90.79.10">
    <property type="entry name" value="Nucleoside Triphosphate Pyrophosphohydrolase"/>
    <property type="match status" value="1"/>
</dbReference>
<evidence type="ECO:0000313" key="13">
    <source>
        <dbReference type="EMBL" id="OGK17699.1"/>
    </source>
</evidence>
<dbReference type="Pfam" id="PF00293">
    <property type="entry name" value="NUDIX"/>
    <property type="match status" value="1"/>
</dbReference>
<comment type="catalytic activity">
    <reaction evidence="10">
        <text>8-oxo-dGTP + H2O = 8-oxo-dGMP + diphosphate + H(+)</text>
        <dbReference type="Rhea" id="RHEA:31575"/>
        <dbReference type="ChEBI" id="CHEBI:15377"/>
        <dbReference type="ChEBI" id="CHEBI:15378"/>
        <dbReference type="ChEBI" id="CHEBI:33019"/>
        <dbReference type="ChEBI" id="CHEBI:63224"/>
        <dbReference type="ChEBI" id="CHEBI:77896"/>
        <dbReference type="EC" id="3.6.1.55"/>
    </reaction>
</comment>
<dbReference type="InterPro" id="IPR047127">
    <property type="entry name" value="MutT-like"/>
</dbReference>
<dbReference type="InterPro" id="IPR000086">
    <property type="entry name" value="NUDIX_hydrolase_dom"/>
</dbReference>
<dbReference type="GO" id="GO:0006260">
    <property type="term" value="P:DNA replication"/>
    <property type="evidence" value="ECO:0007669"/>
    <property type="project" value="UniProtKB-KW"/>
</dbReference>
<proteinExistence type="inferred from homology"/>
<dbReference type="AlphaFoldDB" id="A0A1F7GFH9"/>
<dbReference type="GO" id="GO:0035539">
    <property type="term" value="F:8-oxo-7,8-dihydrodeoxyguanosine triphosphate pyrophosphatase activity"/>
    <property type="evidence" value="ECO:0007669"/>
    <property type="project" value="UniProtKB-EC"/>
</dbReference>
<evidence type="ECO:0000256" key="1">
    <source>
        <dbReference type="ARBA" id="ARBA00001946"/>
    </source>
</evidence>
<evidence type="ECO:0000256" key="4">
    <source>
        <dbReference type="ARBA" id="ARBA00022705"/>
    </source>
</evidence>
<evidence type="ECO:0000256" key="3">
    <source>
        <dbReference type="ARBA" id="ARBA00022457"/>
    </source>
</evidence>
<dbReference type="PANTHER" id="PTHR47707:SF1">
    <property type="entry name" value="NUDIX HYDROLASE FAMILY PROTEIN"/>
    <property type="match status" value="1"/>
</dbReference>
<protein>
    <recommendedName>
        <fullName evidence="11">8-oxo-dGTP diphosphatase</fullName>
        <ecNumber evidence="11">3.6.1.55</ecNumber>
    </recommendedName>
</protein>
<name>A0A1F7GFH9_9BACT</name>
<dbReference type="GO" id="GO:0046872">
    <property type="term" value="F:metal ion binding"/>
    <property type="evidence" value="ECO:0007669"/>
    <property type="project" value="UniProtKB-KW"/>
</dbReference>
<evidence type="ECO:0000256" key="2">
    <source>
        <dbReference type="ARBA" id="ARBA00005582"/>
    </source>
</evidence>
<evidence type="ECO:0000256" key="6">
    <source>
        <dbReference type="ARBA" id="ARBA00022763"/>
    </source>
</evidence>
<evidence type="ECO:0000256" key="8">
    <source>
        <dbReference type="ARBA" id="ARBA00022842"/>
    </source>
</evidence>
<keyword evidence="5" id="KW-0479">Metal-binding</keyword>
<evidence type="ECO:0000259" key="12">
    <source>
        <dbReference type="PROSITE" id="PS51462"/>
    </source>
</evidence>
<dbReference type="PROSITE" id="PS51462">
    <property type="entry name" value="NUDIX"/>
    <property type="match status" value="1"/>
</dbReference>
<evidence type="ECO:0000256" key="11">
    <source>
        <dbReference type="ARBA" id="ARBA00038905"/>
    </source>
</evidence>
<dbReference type="EC" id="3.6.1.55" evidence="11"/>
<evidence type="ECO:0000256" key="5">
    <source>
        <dbReference type="ARBA" id="ARBA00022723"/>
    </source>
</evidence>
<accession>A0A1F7GFH9</accession>
<organism evidence="13 14">
    <name type="scientific">Candidatus Roizmanbacteria bacterium RIFCSPHIGHO2_01_FULL_39_8</name>
    <dbReference type="NCBI Taxonomy" id="1802033"/>
    <lineage>
        <taxon>Bacteria</taxon>
        <taxon>Candidatus Roizmaniibacteriota</taxon>
    </lineage>
</organism>
<keyword evidence="9" id="KW-0234">DNA repair</keyword>
<dbReference type="GO" id="GO:0008413">
    <property type="term" value="F:8-oxo-7,8-dihydroguanosine triphosphate pyrophosphatase activity"/>
    <property type="evidence" value="ECO:0007669"/>
    <property type="project" value="TreeGrafter"/>
</dbReference>
<evidence type="ECO:0000256" key="9">
    <source>
        <dbReference type="ARBA" id="ARBA00023204"/>
    </source>
</evidence>
<dbReference type="GO" id="GO:0044715">
    <property type="term" value="F:8-oxo-dGDP phosphatase activity"/>
    <property type="evidence" value="ECO:0007669"/>
    <property type="project" value="TreeGrafter"/>
</dbReference>
<dbReference type="PANTHER" id="PTHR47707">
    <property type="entry name" value="8-OXO-DGTP DIPHOSPHATASE"/>
    <property type="match status" value="1"/>
</dbReference>